<proteinExistence type="predicted"/>
<name>A0A6M3Y0S1_9ZZZZ</name>
<reference evidence="1" key="1">
    <citation type="submission" date="2020-03" db="EMBL/GenBank/DDBJ databases">
        <title>The deep terrestrial virosphere.</title>
        <authorList>
            <person name="Holmfeldt K."/>
            <person name="Nilsson E."/>
            <person name="Simone D."/>
            <person name="Lopez-Fernandez M."/>
            <person name="Wu X."/>
            <person name="de Brujin I."/>
            <person name="Lundin D."/>
            <person name="Andersson A."/>
            <person name="Bertilsson S."/>
            <person name="Dopson M."/>
        </authorList>
    </citation>
    <scope>NUCLEOTIDE SEQUENCE</scope>
    <source>
        <strain evidence="1">TM448B04829</strain>
    </source>
</reference>
<organism evidence="1">
    <name type="scientific">viral metagenome</name>
    <dbReference type="NCBI Taxonomy" id="1070528"/>
    <lineage>
        <taxon>unclassified sequences</taxon>
        <taxon>metagenomes</taxon>
        <taxon>organismal metagenomes</taxon>
    </lineage>
</organism>
<dbReference type="EMBL" id="MT145107">
    <property type="protein sequence ID" value="QJI03652.1"/>
    <property type="molecule type" value="Genomic_DNA"/>
</dbReference>
<gene>
    <name evidence="1" type="ORF">TM448B04829_0003</name>
</gene>
<dbReference type="AlphaFoldDB" id="A0A6M3Y0S1"/>
<evidence type="ECO:0000313" key="1">
    <source>
        <dbReference type="EMBL" id="QJI03652.1"/>
    </source>
</evidence>
<accession>A0A6M3Y0S1</accession>
<protein>
    <submittedName>
        <fullName evidence="1">Uncharacterized protein</fullName>
    </submittedName>
</protein>
<sequence length="69" mass="8277">MRFDVNEHSPQWIKEQLWDLNRTQRYLAKVFRRTPQQINAAIQHNQNPTLKEKIIKHILLLKSKGDKNG</sequence>